<keyword evidence="2" id="KW-1185">Reference proteome</keyword>
<sequence>MAIPDNRVYLRCVRRYRDAAQVYLRCVRRYRDAAQVYLRCVRRYRDAAQVYLRCVRRYLEETRVSDGPEPPFSAGATRGAKELTPHMMQIDLRETELALQITQIHV</sequence>
<gene>
    <name evidence="1" type="ORF">BISU_2256</name>
</gene>
<comment type="caution">
    <text evidence="1">The sequence shown here is derived from an EMBL/GenBank/DDBJ whole genome shotgun (WGS) entry which is preliminary data.</text>
</comment>
<dbReference type="Proteomes" id="UP000029055">
    <property type="component" value="Unassembled WGS sequence"/>
</dbReference>
<dbReference type="EMBL" id="JGZR01000016">
    <property type="protein sequence ID" value="KFI99055.1"/>
    <property type="molecule type" value="Genomic_DNA"/>
</dbReference>
<proteinExistence type="predicted"/>
<evidence type="ECO:0000313" key="1">
    <source>
        <dbReference type="EMBL" id="KFI99055.1"/>
    </source>
</evidence>
<organism evidence="1 2">
    <name type="scientific">Bifidobacterium subtile</name>
    <dbReference type="NCBI Taxonomy" id="77635"/>
    <lineage>
        <taxon>Bacteria</taxon>
        <taxon>Bacillati</taxon>
        <taxon>Actinomycetota</taxon>
        <taxon>Actinomycetes</taxon>
        <taxon>Bifidobacteriales</taxon>
        <taxon>Bifidobacteriaceae</taxon>
        <taxon>Bifidobacterium</taxon>
    </lineage>
</organism>
<reference evidence="1 2" key="1">
    <citation type="submission" date="2014-03" db="EMBL/GenBank/DDBJ databases">
        <title>Genomics of Bifidobacteria.</title>
        <authorList>
            <person name="Ventura M."/>
            <person name="Milani C."/>
            <person name="Lugli G.A."/>
        </authorList>
    </citation>
    <scope>NUCLEOTIDE SEQUENCE [LARGE SCALE GENOMIC DNA]</scope>
    <source>
        <strain evidence="1 2">LMG 11597</strain>
    </source>
</reference>
<name>A0A087DU55_9BIFI</name>
<dbReference type="AlphaFoldDB" id="A0A087DU55"/>
<dbReference type="STRING" id="77635.BISU_2256"/>
<evidence type="ECO:0000313" key="2">
    <source>
        <dbReference type="Proteomes" id="UP000029055"/>
    </source>
</evidence>
<accession>A0A087DU55</accession>
<protein>
    <submittedName>
        <fullName evidence="1">Uncharacterized protein</fullName>
    </submittedName>
</protein>